<keyword evidence="1" id="KW-0813">Transport</keyword>
<sequence length="243" mass="27475">MLKVENLQVIYDNKTLALDDVSLTVAPGEFVGIIGSSGSGKSTLLKCMNLLVRPTRGKVHLEERDLMSLNSQSLRKVRREIGFIFQDYNLIDRSTVIDNVLIGRLSYKTPFQSLFRIFSQEDYVRAEKALSYVALEEKMYERADRLSGGQKQRVAIAKTLCQRPKVMLADEPVASLDQATAHLIMEYFRRANLKKNITILINLHDVALAKAYCSRIVGLKKGKVVYDGKAGDLTDDILKRLYE</sequence>
<evidence type="ECO:0000256" key="1">
    <source>
        <dbReference type="ARBA" id="ARBA00022448"/>
    </source>
</evidence>
<keyword evidence="2" id="KW-1003">Cell membrane</keyword>
<gene>
    <name evidence="9" type="ORF">SAMN06296020_10424</name>
</gene>
<dbReference type="GO" id="GO:0015416">
    <property type="term" value="F:ABC-type phosphonate transporter activity"/>
    <property type="evidence" value="ECO:0007669"/>
    <property type="project" value="InterPro"/>
</dbReference>
<keyword evidence="4 9" id="KW-0067">ATP-binding</keyword>
<dbReference type="RefSeq" id="WP_283408705.1">
    <property type="nucleotide sequence ID" value="NZ_FXUF01000004.1"/>
</dbReference>
<evidence type="ECO:0000256" key="4">
    <source>
        <dbReference type="ARBA" id="ARBA00022840"/>
    </source>
</evidence>
<evidence type="ECO:0000313" key="10">
    <source>
        <dbReference type="Proteomes" id="UP001158066"/>
    </source>
</evidence>
<dbReference type="GO" id="GO:0016020">
    <property type="term" value="C:membrane"/>
    <property type="evidence" value="ECO:0007669"/>
    <property type="project" value="InterPro"/>
</dbReference>
<keyword evidence="7" id="KW-0472">Membrane</keyword>
<dbReference type="InterPro" id="IPR017871">
    <property type="entry name" value="ABC_transporter-like_CS"/>
</dbReference>
<evidence type="ECO:0000313" key="9">
    <source>
        <dbReference type="EMBL" id="SMP50840.1"/>
    </source>
</evidence>
<keyword evidence="5" id="KW-0918">Phosphonate transport</keyword>
<organism evidence="9 10">
    <name type="scientific">Anoxynatronum buryatiense</name>
    <dbReference type="NCBI Taxonomy" id="489973"/>
    <lineage>
        <taxon>Bacteria</taxon>
        <taxon>Bacillati</taxon>
        <taxon>Bacillota</taxon>
        <taxon>Clostridia</taxon>
        <taxon>Eubacteriales</taxon>
        <taxon>Clostridiaceae</taxon>
        <taxon>Anoxynatronum</taxon>
    </lineage>
</organism>
<dbReference type="PROSITE" id="PS00211">
    <property type="entry name" value="ABC_TRANSPORTER_1"/>
    <property type="match status" value="1"/>
</dbReference>
<dbReference type="PANTHER" id="PTHR43166:SF6">
    <property type="entry name" value="PHOSPHONATES IMPORT ATP-BINDING PROTEIN PHNC"/>
    <property type="match status" value="1"/>
</dbReference>
<dbReference type="GO" id="GO:0005524">
    <property type="term" value="F:ATP binding"/>
    <property type="evidence" value="ECO:0007669"/>
    <property type="project" value="UniProtKB-KW"/>
</dbReference>
<dbReference type="CDD" id="cd03256">
    <property type="entry name" value="ABC_PhnC_transporter"/>
    <property type="match status" value="1"/>
</dbReference>
<keyword evidence="3" id="KW-0547">Nucleotide-binding</keyword>
<comment type="caution">
    <text evidence="9">The sequence shown here is derived from an EMBL/GenBank/DDBJ whole genome shotgun (WGS) entry which is preliminary data.</text>
</comment>
<dbReference type="InterPro" id="IPR003439">
    <property type="entry name" value="ABC_transporter-like_ATP-bd"/>
</dbReference>
<evidence type="ECO:0000256" key="3">
    <source>
        <dbReference type="ARBA" id="ARBA00022741"/>
    </source>
</evidence>
<keyword evidence="6" id="KW-1278">Translocase</keyword>
<evidence type="ECO:0000259" key="8">
    <source>
        <dbReference type="PROSITE" id="PS50893"/>
    </source>
</evidence>
<dbReference type="NCBIfam" id="TIGR02315">
    <property type="entry name" value="ABC_phnC"/>
    <property type="match status" value="1"/>
</dbReference>
<name>A0AA45WVU7_9CLOT</name>
<dbReference type="InterPro" id="IPR003593">
    <property type="entry name" value="AAA+_ATPase"/>
</dbReference>
<keyword evidence="10" id="KW-1185">Reference proteome</keyword>
<dbReference type="SMART" id="SM00382">
    <property type="entry name" value="AAA"/>
    <property type="match status" value="1"/>
</dbReference>
<evidence type="ECO:0000256" key="5">
    <source>
        <dbReference type="ARBA" id="ARBA00022885"/>
    </source>
</evidence>
<evidence type="ECO:0000256" key="6">
    <source>
        <dbReference type="ARBA" id="ARBA00022967"/>
    </source>
</evidence>
<dbReference type="PANTHER" id="PTHR43166">
    <property type="entry name" value="AMINO ACID IMPORT ATP-BINDING PROTEIN"/>
    <property type="match status" value="1"/>
</dbReference>
<reference evidence="9" key="1">
    <citation type="submission" date="2017-05" db="EMBL/GenBank/DDBJ databases">
        <authorList>
            <person name="Varghese N."/>
            <person name="Submissions S."/>
        </authorList>
    </citation>
    <scope>NUCLEOTIDE SEQUENCE</scope>
    <source>
        <strain evidence="9">Su22</strain>
    </source>
</reference>
<dbReference type="PROSITE" id="PS50893">
    <property type="entry name" value="ABC_TRANSPORTER_2"/>
    <property type="match status" value="1"/>
</dbReference>
<dbReference type="GO" id="GO:0016887">
    <property type="term" value="F:ATP hydrolysis activity"/>
    <property type="evidence" value="ECO:0007669"/>
    <property type="project" value="InterPro"/>
</dbReference>
<dbReference type="InterPro" id="IPR012693">
    <property type="entry name" value="ABC_transpr_PhnC"/>
</dbReference>
<dbReference type="AlphaFoldDB" id="A0AA45WVU7"/>
<accession>A0AA45WVU7</accession>
<dbReference type="Pfam" id="PF00005">
    <property type="entry name" value="ABC_tran"/>
    <property type="match status" value="1"/>
</dbReference>
<proteinExistence type="predicted"/>
<dbReference type="SUPFAM" id="SSF52540">
    <property type="entry name" value="P-loop containing nucleoside triphosphate hydrolases"/>
    <property type="match status" value="1"/>
</dbReference>
<dbReference type="InterPro" id="IPR027417">
    <property type="entry name" value="P-loop_NTPase"/>
</dbReference>
<dbReference type="Proteomes" id="UP001158066">
    <property type="component" value="Unassembled WGS sequence"/>
</dbReference>
<evidence type="ECO:0000256" key="7">
    <source>
        <dbReference type="ARBA" id="ARBA00023136"/>
    </source>
</evidence>
<feature type="domain" description="ABC transporter" evidence="8">
    <location>
        <begin position="2"/>
        <end position="241"/>
    </location>
</feature>
<dbReference type="InterPro" id="IPR050086">
    <property type="entry name" value="MetN_ABC_transporter-like"/>
</dbReference>
<dbReference type="EMBL" id="FXUF01000004">
    <property type="protein sequence ID" value="SMP50840.1"/>
    <property type="molecule type" value="Genomic_DNA"/>
</dbReference>
<protein>
    <submittedName>
        <fullName evidence="9">Phosphonate transport system ATP-binding protein</fullName>
    </submittedName>
</protein>
<dbReference type="Gene3D" id="3.40.50.300">
    <property type="entry name" value="P-loop containing nucleotide triphosphate hydrolases"/>
    <property type="match status" value="1"/>
</dbReference>
<evidence type="ECO:0000256" key="2">
    <source>
        <dbReference type="ARBA" id="ARBA00022475"/>
    </source>
</evidence>